<dbReference type="RefSeq" id="WP_306736882.1">
    <property type="nucleotide sequence ID" value="NZ_JANHAX010000005.1"/>
</dbReference>
<keyword evidence="1" id="KW-0812">Transmembrane</keyword>
<dbReference type="Proteomes" id="UP001226762">
    <property type="component" value="Unassembled WGS sequence"/>
</dbReference>
<proteinExistence type="predicted"/>
<accession>A0AAE4B5W5</accession>
<keyword evidence="1" id="KW-0472">Membrane</keyword>
<comment type="caution">
    <text evidence="2">The sequence shown here is derived from an EMBL/GenBank/DDBJ whole genome shotgun (WGS) entry which is preliminary data.</text>
</comment>
<sequence length="70" mass="7681">MFRQLIPVTAIFTLIPAMAQAYIGPGMGLGAIASLLGLVAVFFMVMVAFLWFPIKRRIAKRRKAAEAEAQ</sequence>
<dbReference type="AlphaFoldDB" id="A0AAE4B5W5"/>
<reference evidence="2" key="1">
    <citation type="submission" date="2022-07" db="EMBL/GenBank/DDBJ databases">
        <authorList>
            <person name="Otstavnykh N."/>
            <person name="Isaeva M."/>
            <person name="Bystritskaya E."/>
        </authorList>
    </citation>
    <scope>NUCLEOTIDE SEQUENCE</scope>
    <source>
        <strain evidence="2">KCTC 52189</strain>
    </source>
</reference>
<evidence type="ECO:0000313" key="2">
    <source>
        <dbReference type="EMBL" id="MDQ2091597.1"/>
    </source>
</evidence>
<organism evidence="2 3">
    <name type="scientific">Marimonas arenosa</name>
    <dbReference type="NCBI Taxonomy" id="1795305"/>
    <lineage>
        <taxon>Bacteria</taxon>
        <taxon>Pseudomonadati</taxon>
        <taxon>Pseudomonadota</taxon>
        <taxon>Alphaproteobacteria</taxon>
        <taxon>Rhodobacterales</taxon>
        <taxon>Paracoccaceae</taxon>
        <taxon>Marimonas</taxon>
    </lineage>
</organism>
<name>A0AAE4B5W5_9RHOB</name>
<feature type="transmembrane region" description="Helical" evidence="1">
    <location>
        <begin position="29"/>
        <end position="52"/>
    </location>
</feature>
<keyword evidence="1" id="KW-1133">Transmembrane helix</keyword>
<evidence type="ECO:0000256" key="1">
    <source>
        <dbReference type="SAM" id="Phobius"/>
    </source>
</evidence>
<gene>
    <name evidence="2" type="ORF">NO357_16970</name>
</gene>
<evidence type="ECO:0000313" key="3">
    <source>
        <dbReference type="Proteomes" id="UP001226762"/>
    </source>
</evidence>
<protein>
    <submittedName>
        <fullName evidence="2">Uncharacterized protein</fullName>
    </submittedName>
</protein>
<keyword evidence="3" id="KW-1185">Reference proteome</keyword>
<dbReference type="EMBL" id="JANHAX010000005">
    <property type="protein sequence ID" value="MDQ2091597.1"/>
    <property type="molecule type" value="Genomic_DNA"/>
</dbReference>
<reference evidence="2" key="2">
    <citation type="submission" date="2023-02" db="EMBL/GenBank/DDBJ databases">
        <title>'Rhodoalgimonas zhirmunskyi' gen. nov., isolated from a red alga.</title>
        <authorList>
            <person name="Nedashkovskaya O.I."/>
            <person name="Otstavnykh N.Y."/>
            <person name="Bystritskaya E.P."/>
            <person name="Balabanova L.A."/>
            <person name="Isaeva M.P."/>
        </authorList>
    </citation>
    <scope>NUCLEOTIDE SEQUENCE</scope>
    <source>
        <strain evidence="2">KCTC 52189</strain>
    </source>
</reference>